<dbReference type="EC" id="2.7.13.3" evidence="2"/>
<dbReference type="InterPro" id="IPR035965">
    <property type="entry name" value="PAS-like_dom_sf"/>
</dbReference>
<feature type="domain" description="Histidine kinase" evidence="7">
    <location>
        <begin position="302"/>
        <end position="511"/>
    </location>
</feature>
<evidence type="ECO:0000256" key="2">
    <source>
        <dbReference type="ARBA" id="ARBA00012438"/>
    </source>
</evidence>
<dbReference type="PROSITE" id="PS50113">
    <property type="entry name" value="PAC"/>
    <property type="match status" value="1"/>
</dbReference>
<keyword evidence="3" id="KW-0597">Phosphoprotein</keyword>
<proteinExistence type="predicted"/>
<evidence type="ECO:0000259" key="9">
    <source>
        <dbReference type="PROSITE" id="PS50113"/>
    </source>
</evidence>
<evidence type="ECO:0000256" key="4">
    <source>
        <dbReference type="ARBA" id="ARBA00022679"/>
    </source>
</evidence>
<dbReference type="RefSeq" id="WP_390298120.1">
    <property type="nucleotide sequence ID" value="NZ_JBHULI010000002.1"/>
</dbReference>
<organism evidence="10 11">
    <name type="scientific">Gracilimonas halophila</name>
    <dbReference type="NCBI Taxonomy" id="1834464"/>
    <lineage>
        <taxon>Bacteria</taxon>
        <taxon>Pseudomonadati</taxon>
        <taxon>Balneolota</taxon>
        <taxon>Balneolia</taxon>
        <taxon>Balneolales</taxon>
        <taxon>Balneolaceae</taxon>
        <taxon>Gracilimonas</taxon>
    </lineage>
</organism>
<keyword evidence="10" id="KW-0547">Nucleotide-binding</keyword>
<dbReference type="Gene3D" id="3.30.565.10">
    <property type="entry name" value="Histidine kinase-like ATPase, C-terminal domain"/>
    <property type="match status" value="1"/>
</dbReference>
<evidence type="ECO:0000259" key="7">
    <source>
        <dbReference type="PROSITE" id="PS50109"/>
    </source>
</evidence>
<accession>A0ABW5JFV8</accession>
<feature type="domain" description="PAC" evidence="9">
    <location>
        <begin position="232"/>
        <end position="284"/>
    </location>
</feature>
<dbReference type="InterPro" id="IPR004358">
    <property type="entry name" value="Sig_transdc_His_kin-like_C"/>
</dbReference>
<evidence type="ECO:0000256" key="6">
    <source>
        <dbReference type="SAM" id="Coils"/>
    </source>
</evidence>
<dbReference type="InterPro" id="IPR052162">
    <property type="entry name" value="Sensor_kinase/Photoreceptor"/>
</dbReference>
<sequence length="511" mass="58823">MSYVTAKDTINKEIFWSWDIASDTLTLSEDFTDIFNCPLNELPGSFEEVRSFFNKTDLEDLKHAFNEHVESKGETDFNSTTAHFSFDKEHALNLLWKGEVVKWNGKNEPLLMIGSVKKITWYKNVQLEYQPAKNGLNRGYITDFGEQKEIHKSNIRLKHQFQAVFDTVPNLIFVKDLNGTYIMANKATAEFFGQKPEEIVGKRDIDFGMTKEEAMRFREADREVVENNDMLFIPEVKTIRPDGTKVWHQTIKVPFQQLDSNQPTVLSVVTDVTRRKKNEMELSNSLNIIGEQNKRLMNFAHIVSHNLRNHAGNIGMLLSLYDTEESQEEKEELLDHLRMASNQLNESINDLNEIIDQQYKTSNDRKEINLKNYISKIKEILTTDILAQNVTFNEHVPEDLTLKYNPAYLESIILNLLSNAIKYRQPVIEVEASEHNKHVHLRVSDNGLGIDLDKHGDKLFGMYNTFHDNKNSKGIGLFITKNQIESMGGSIEVESEPNKGTTFKIILTGEK</sequence>
<dbReference type="EMBL" id="JBHULI010000002">
    <property type="protein sequence ID" value="MFD2531315.1"/>
    <property type="molecule type" value="Genomic_DNA"/>
</dbReference>
<dbReference type="InterPro" id="IPR036890">
    <property type="entry name" value="HATPase_C_sf"/>
</dbReference>
<dbReference type="Proteomes" id="UP001597460">
    <property type="component" value="Unassembled WGS sequence"/>
</dbReference>
<protein>
    <recommendedName>
        <fullName evidence="2">histidine kinase</fullName>
        <ecNumber evidence="2">2.7.13.3</ecNumber>
    </recommendedName>
</protein>
<dbReference type="InterPro" id="IPR000700">
    <property type="entry name" value="PAS-assoc_C"/>
</dbReference>
<dbReference type="PROSITE" id="PS50109">
    <property type="entry name" value="HIS_KIN"/>
    <property type="match status" value="1"/>
</dbReference>
<dbReference type="SMART" id="SM00387">
    <property type="entry name" value="HATPase_c"/>
    <property type="match status" value="1"/>
</dbReference>
<dbReference type="NCBIfam" id="TIGR00229">
    <property type="entry name" value="sensory_box"/>
    <property type="match status" value="1"/>
</dbReference>
<dbReference type="CDD" id="cd00130">
    <property type="entry name" value="PAS"/>
    <property type="match status" value="1"/>
</dbReference>
<dbReference type="InterPro" id="IPR013656">
    <property type="entry name" value="PAS_4"/>
</dbReference>
<dbReference type="SUPFAM" id="SSF55874">
    <property type="entry name" value="ATPase domain of HSP90 chaperone/DNA topoisomerase II/histidine kinase"/>
    <property type="match status" value="1"/>
</dbReference>
<dbReference type="PANTHER" id="PTHR43304:SF1">
    <property type="entry name" value="PAC DOMAIN-CONTAINING PROTEIN"/>
    <property type="match status" value="1"/>
</dbReference>
<dbReference type="GO" id="GO:0005524">
    <property type="term" value="F:ATP binding"/>
    <property type="evidence" value="ECO:0007669"/>
    <property type="project" value="UniProtKB-KW"/>
</dbReference>
<dbReference type="InterPro" id="IPR000014">
    <property type="entry name" value="PAS"/>
</dbReference>
<dbReference type="Pfam" id="PF08448">
    <property type="entry name" value="PAS_4"/>
    <property type="match status" value="1"/>
</dbReference>
<dbReference type="Gene3D" id="1.10.287.130">
    <property type="match status" value="1"/>
</dbReference>
<keyword evidence="5" id="KW-0418">Kinase</keyword>
<reference evidence="11" key="1">
    <citation type="journal article" date="2019" name="Int. J. Syst. Evol. Microbiol.">
        <title>The Global Catalogue of Microorganisms (GCM) 10K type strain sequencing project: providing services to taxonomists for standard genome sequencing and annotation.</title>
        <authorList>
            <consortium name="The Broad Institute Genomics Platform"/>
            <consortium name="The Broad Institute Genome Sequencing Center for Infectious Disease"/>
            <person name="Wu L."/>
            <person name="Ma J."/>
        </authorList>
    </citation>
    <scope>NUCLEOTIDE SEQUENCE [LARGE SCALE GENOMIC DNA]</scope>
    <source>
        <strain evidence="11">KCTC 52042</strain>
    </source>
</reference>
<keyword evidence="4" id="KW-0808">Transferase</keyword>
<dbReference type="PROSITE" id="PS50112">
    <property type="entry name" value="PAS"/>
    <property type="match status" value="1"/>
</dbReference>
<evidence type="ECO:0000259" key="8">
    <source>
        <dbReference type="PROSITE" id="PS50112"/>
    </source>
</evidence>
<keyword evidence="10" id="KW-0067">ATP-binding</keyword>
<keyword evidence="6" id="KW-0175">Coiled coil</keyword>
<comment type="caution">
    <text evidence="10">The sequence shown here is derived from an EMBL/GenBank/DDBJ whole genome shotgun (WGS) entry which is preliminary data.</text>
</comment>
<evidence type="ECO:0000313" key="11">
    <source>
        <dbReference type="Proteomes" id="UP001597460"/>
    </source>
</evidence>
<comment type="catalytic activity">
    <reaction evidence="1">
        <text>ATP + protein L-histidine = ADP + protein N-phospho-L-histidine.</text>
        <dbReference type="EC" id="2.7.13.3"/>
    </reaction>
</comment>
<keyword evidence="11" id="KW-1185">Reference proteome</keyword>
<evidence type="ECO:0000256" key="3">
    <source>
        <dbReference type="ARBA" id="ARBA00022553"/>
    </source>
</evidence>
<dbReference type="Pfam" id="PF02518">
    <property type="entry name" value="HATPase_c"/>
    <property type="match status" value="1"/>
</dbReference>
<dbReference type="PANTHER" id="PTHR43304">
    <property type="entry name" value="PHYTOCHROME-LIKE PROTEIN CPH1"/>
    <property type="match status" value="1"/>
</dbReference>
<dbReference type="InterPro" id="IPR005467">
    <property type="entry name" value="His_kinase_dom"/>
</dbReference>
<feature type="coiled-coil region" evidence="6">
    <location>
        <begin position="323"/>
        <end position="357"/>
    </location>
</feature>
<gene>
    <name evidence="10" type="ORF">ACFSVN_02525</name>
</gene>
<dbReference type="PRINTS" id="PR00344">
    <property type="entry name" value="BCTRLSENSOR"/>
</dbReference>
<dbReference type="SMART" id="SM00091">
    <property type="entry name" value="PAS"/>
    <property type="match status" value="2"/>
</dbReference>
<dbReference type="InterPro" id="IPR003594">
    <property type="entry name" value="HATPase_dom"/>
</dbReference>
<dbReference type="SUPFAM" id="SSF55785">
    <property type="entry name" value="PYP-like sensor domain (PAS domain)"/>
    <property type="match status" value="1"/>
</dbReference>
<evidence type="ECO:0000313" key="10">
    <source>
        <dbReference type="EMBL" id="MFD2531315.1"/>
    </source>
</evidence>
<name>A0ABW5JFV8_9BACT</name>
<dbReference type="Gene3D" id="3.30.450.20">
    <property type="entry name" value="PAS domain"/>
    <property type="match status" value="2"/>
</dbReference>
<evidence type="ECO:0000256" key="1">
    <source>
        <dbReference type="ARBA" id="ARBA00000085"/>
    </source>
</evidence>
<feature type="domain" description="PAS" evidence="8">
    <location>
        <begin position="157"/>
        <end position="228"/>
    </location>
</feature>
<evidence type="ECO:0000256" key="5">
    <source>
        <dbReference type="ARBA" id="ARBA00022777"/>
    </source>
</evidence>